<feature type="transmembrane region" description="Helical" evidence="6">
    <location>
        <begin position="57"/>
        <end position="78"/>
    </location>
</feature>
<evidence type="ECO:0000256" key="6">
    <source>
        <dbReference type="SAM" id="Phobius"/>
    </source>
</evidence>
<keyword evidence="4 6" id="KW-0472">Membrane</keyword>
<evidence type="ECO:0000313" key="8">
    <source>
        <dbReference type="Proteomes" id="UP000800235"/>
    </source>
</evidence>
<dbReference type="Pfam" id="PF08592">
    <property type="entry name" value="Anthrone_oxy"/>
    <property type="match status" value="1"/>
</dbReference>
<dbReference type="Proteomes" id="UP000800235">
    <property type="component" value="Unassembled WGS sequence"/>
</dbReference>
<evidence type="ECO:0000313" key="7">
    <source>
        <dbReference type="EMBL" id="KAF2435519.1"/>
    </source>
</evidence>
<dbReference type="PANTHER" id="PTHR35042">
    <property type="entry name" value="ANTHRONE OXYGENASE ENCC"/>
    <property type="match status" value="1"/>
</dbReference>
<organism evidence="7 8">
    <name type="scientific">Tothia fuscella</name>
    <dbReference type="NCBI Taxonomy" id="1048955"/>
    <lineage>
        <taxon>Eukaryota</taxon>
        <taxon>Fungi</taxon>
        <taxon>Dikarya</taxon>
        <taxon>Ascomycota</taxon>
        <taxon>Pezizomycotina</taxon>
        <taxon>Dothideomycetes</taxon>
        <taxon>Pleosporomycetidae</taxon>
        <taxon>Venturiales</taxon>
        <taxon>Cylindrosympodiaceae</taxon>
        <taxon>Tothia</taxon>
    </lineage>
</organism>
<dbReference type="GO" id="GO:0016020">
    <property type="term" value="C:membrane"/>
    <property type="evidence" value="ECO:0007669"/>
    <property type="project" value="UniProtKB-SubCell"/>
</dbReference>
<reference evidence="7" key="1">
    <citation type="journal article" date="2020" name="Stud. Mycol.">
        <title>101 Dothideomycetes genomes: a test case for predicting lifestyles and emergence of pathogens.</title>
        <authorList>
            <person name="Haridas S."/>
            <person name="Albert R."/>
            <person name="Binder M."/>
            <person name="Bloem J."/>
            <person name="Labutti K."/>
            <person name="Salamov A."/>
            <person name="Andreopoulos B."/>
            <person name="Baker S."/>
            <person name="Barry K."/>
            <person name="Bills G."/>
            <person name="Bluhm B."/>
            <person name="Cannon C."/>
            <person name="Castanera R."/>
            <person name="Culley D."/>
            <person name="Daum C."/>
            <person name="Ezra D."/>
            <person name="Gonzalez J."/>
            <person name="Henrissat B."/>
            <person name="Kuo A."/>
            <person name="Liang C."/>
            <person name="Lipzen A."/>
            <person name="Lutzoni F."/>
            <person name="Magnuson J."/>
            <person name="Mondo S."/>
            <person name="Nolan M."/>
            <person name="Ohm R."/>
            <person name="Pangilinan J."/>
            <person name="Park H.-J."/>
            <person name="Ramirez L."/>
            <person name="Alfaro M."/>
            <person name="Sun H."/>
            <person name="Tritt A."/>
            <person name="Yoshinaga Y."/>
            <person name="Zwiers L.-H."/>
            <person name="Turgeon B."/>
            <person name="Goodwin S."/>
            <person name="Spatafora J."/>
            <person name="Crous P."/>
            <person name="Grigoriev I."/>
        </authorList>
    </citation>
    <scope>NUCLEOTIDE SEQUENCE</scope>
    <source>
        <strain evidence="7">CBS 130266</strain>
    </source>
</reference>
<keyword evidence="3 6" id="KW-1133">Transmembrane helix</keyword>
<dbReference type="InterPro" id="IPR013901">
    <property type="entry name" value="Anthrone_oxy"/>
</dbReference>
<gene>
    <name evidence="7" type="ORF">EJ08DRAFT_341431</name>
</gene>
<feature type="transmembrane region" description="Helical" evidence="6">
    <location>
        <begin position="165"/>
        <end position="183"/>
    </location>
</feature>
<dbReference type="OrthoDB" id="5954308at2759"/>
<dbReference type="PANTHER" id="PTHR35042:SF1">
    <property type="entry name" value="DUF1772-DOMAIN-CONTAINING PROTEIN"/>
    <property type="match status" value="1"/>
</dbReference>
<dbReference type="AlphaFoldDB" id="A0A9P4NZS0"/>
<evidence type="ECO:0000256" key="4">
    <source>
        <dbReference type="ARBA" id="ARBA00023136"/>
    </source>
</evidence>
<evidence type="ECO:0008006" key="9">
    <source>
        <dbReference type="Google" id="ProtNLM"/>
    </source>
</evidence>
<keyword evidence="2 6" id="KW-0812">Transmembrane</keyword>
<comment type="caution">
    <text evidence="7">The sequence shown here is derived from an EMBL/GenBank/DDBJ whole genome shotgun (WGS) entry which is preliminary data.</text>
</comment>
<proteinExistence type="inferred from homology"/>
<protein>
    <recommendedName>
        <fullName evidence="9">DUF1772-domain-containing protein</fullName>
    </recommendedName>
</protein>
<feature type="transmembrane region" description="Helical" evidence="6">
    <location>
        <begin position="90"/>
        <end position="108"/>
    </location>
</feature>
<evidence type="ECO:0000256" key="3">
    <source>
        <dbReference type="ARBA" id="ARBA00022989"/>
    </source>
</evidence>
<evidence type="ECO:0000256" key="2">
    <source>
        <dbReference type="ARBA" id="ARBA00022692"/>
    </source>
</evidence>
<keyword evidence="8" id="KW-1185">Reference proteome</keyword>
<evidence type="ECO:0000256" key="1">
    <source>
        <dbReference type="ARBA" id="ARBA00004141"/>
    </source>
</evidence>
<sequence>MDSIRTAQILGITSTTFMAGSNALYSYNLIPTLLSHRSLPLNPRDEKQLISQWHHMFLIGFHATRAQSAIIALTYSFLTYKTYALDPFIAKLYIATGVICVSIVPYTITVQRALNASLVLRAEKLGVSVGGTNAEVVGRGEKGSVEMEGRYATVELVRFWGRYNAVRAVVGTVGAVIGIWTALEHASRRGGV</sequence>
<dbReference type="EMBL" id="MU007013">
    <property type="protein sequence ID" value="KAF2435519.1"/>
    <property type="molecule type" value="Genomic_DNA"/>
</dbReference>
<comment type="similarity">
    <text evidence="5">Belongs to the anthrone oxygenase family.</text>
</comment>
<evidence type="ECO:0000256" key="5">
    <source>
        <dbReference type="ARBA" id="ARBA00034313"/>
    </source>
</evidence>
<comment type="subcellular location">
    <subcellularLocation>
        <location evidence="1">Membrane</location>
        <topology evidence="1">Multi-pass membrane protein</topology>
    </subcellularLocation>
</comment>
<name>A0A9P4NZS0_9PEZI</name>
<accession>A0A9P4NZS0</accession>